<proteinExistence type="predicted"/>
<sequence>MPHLLSFGHGYSAQALSRILLDQGWTVTGTTRSREKVESLKQDGVQAVIWPSTGMDSHLARATHLLVSAGPDERGDPVLNELRSQISKVADKLEWVGYLSTTGVYGDHNGGWVDESTPLTPSTRRGKRRVEAEAAWQDLASETGLPLHIFRLAGIYGPGRGPFSKVRNGTARRIIKDGQVFSRIHVDDIAQVLEASIRRPNAGAIYNLCDDDAAPPQDVIGYAAKLLGMPLPEAVDFESADMTPMARSFYAESKRVRNDRIKDELGVTLRYPDYRSGLQALLAAENT</sequence>
<dbReference type="Proteomes" id="UP000184144">
    <property type="component" value="Unassembled WGS sequence"/>
</dbReference>
<dbReference type="InterPro" id="IPR036291">
    <property type="entry name" value="NAD(P)-bd_dom_sf"/>
</dbReference>
<dbReference type="Gene3D" id="3.40.50.720">
    <property type="entry name" value="NAD(P)-binding Rossmann-like Domain"/>
    <property type="match status" value="1"/>
</dbReference>
<evidence type="ECO:0000313" key="4">
    <source>
        <dbReference type="Proteomes" id="UP000184144"/>
    </source>
</evidence>
<name>A0A1M5BYQ0_9RHOB</name>
<accession>A0A1M5BYQ0</accession>
<dbReference type="STRING" id="1486859.SAMN05444273_106202"/>
<reference evidence="4" key="1">
    <citation type="submission" date="2016-11" db="EMBL/GenBank/DDBJ databases">
        <authorList>
            <person name="Varghese N."/>
            <person name="Submissions S."/>
        </authorList>
    </citation>
    <scope>NUCLEOTIDE SEQUENCE [LARGE SCALE GENOMIC DNA]</scope>
    <source>
        <strain evidence="4">DSM 100566</strain>
    </source>
</reference>
<gene>
    <name evidence="3" type="ORF">SAMN05444273_106202</name>
</gene>
<organism evidence="3 4">
    <name type="scientific">Litoreibacter ascidiaceicola</name>
    <dbReference type="NCBI Taxonomy" id="1486859"/>
    <lineage>
        <taxon>Bacteria</taxon>
        <taxon>Pseudomonadati</taxon>
        <taxon>Pseudomonadota</taxon>
        <taxon>Alphaproteobacteria</taxon>
        <taxon>Rhodobacterales</taxon>
        <taxon>Roseobacteraceae</taxon>
        <taxon>Litoreibacter</taxon>
    </lineage>
</organism>
<evidence type="ECO:0000259" key="2">
    <source>
        <dbReference type="Pfam" id="PF01370"/>
    </source>
</evidence>
<keyword evidence="1" id="KW-0520">NAD</keyword>
<dbReference type="Pfam" id="PF01370">
    <property type="entry name" value="Epimerase"/>
    <property type="match status" value="1"/>
</dbReference>
<dbReference type="PANTHER" id="PTHR43574">
    <property type="entry name" value="EPIMERASE-RELATED"/>
    <property type="match status" value="1"/>
</dbReference>
<dbReference type="EMBL" id="FQUV01000006">
    <property type="protein sequence ID" value="SHF47599.1"/>
    <property type="molecule type" value="Genomic_DNA"/>
</dbReference>
<evidence type="ECO:0000313" key="3">
    <source>
        <dbReference type="EMBL" id="SHF47599.1"/>
    </source>
</evidence>
<dbReference type="SUPFAM" id="SSF51735">
    <property type="entry name" value="NAD(P)-binding Rossmann-fold domains"/>
    <property type="match status" value="1"/>
</dbReference>
<keyword evidence="4" id="KW-1185">Reference proteome</keyword>
<feature type="domain" description="NAD-dependent epimerase/dehydratase" evidence="2">
    <location>
        <begin position="96"/>
        <end position="208"/>
    </location>
</feature>
<dbReference type="InterPro" id="IPR001509">
    <property type="entry name" value="Epimerase_deHydtase"/>
</dbReference>
<protein>
    <submittedName>
        <fullName evidence="3">Nucleoside-diphosphate-sugar epimerase</fullName>
    </submittedName>
</protein>
<dbReference type="AlphaFoldDB" id="A0A1M5BYQ0"/>
<evidence type="ECO:0000256" key="1">
    <source>
        <dbReference type="ARBA" id="ARBA00023027"/>
    </source>
</evidence>
<dbReference type="CDD" id="cd05266">
    <property type="entry name" value="SDR_a4"/>
    <property type="match status" value="1"/>
</dbReference>